<sequence length="218" mass="24968">MKSFDQKLLLFDFDGVLVDSLEVYEDVVRQCLERLGRPIIRNREDFLALYHDNFYREVEKRGIDLEAFIAVLAEIRPHIDISLIQPYDMMASVLLELAKRHRLMLISSNTEKTISVLLNRMNVQECFEAVVGSDALLNKTEKILRAQSESGMSRDSVYYIGDTAGDIREARRAGIKTIAVTWGWHSREILESVSPDFLIDTAPALLELFTREPSFHGC</sequence>
<evidence type="ECO:0000256" key="1">
    <source>
        <dbReference type="ARBA" id="ARBA00000830"/>
    </source>
</evidence>
<evidence type="ECO:0000256" key="4">
    <source>
        <dbReference type="ARBA" id="ARBA00013078"/>
    </source>
</evidence>
<dbReference type="InterPro" id="IPR023214">
    <property type="entry name" value="HAD_sf"/>
</dbReference>
<evidence type="ECO:0000313" key="5">
    <source>
        <dbReference type="EMBL" id="ABC78840.1"/>
    </source>
</evidence>
<dbReference type="KEGG" id="sat:SYN_00311"/>
<dbReference type="InterPro" id="IPR050155">
    <property type="entry name" value="HAD-like_hydrolase_sf"/>
</dbReference>
<comment type="pathway">
    <text evidence="2">Organic acid metabolism; glycolate biosynthesis; glycolate from 2-phosphoglycolate: step 1/1.</text>
</comment>
<dbReference type="STRING" id="56780.SYN_00311"/>
<dbReference type="EMBL" id="CP000252">
    <property type="protein sequence ID" value="ABC78840.1"/>
    <property type="molecule type" value="Genomic_DNA"/>
</dbReference>
<evidence type="ECO:0000256" key="3">
    <source>
        <dbReference type="ARBA" id="ARBA00006171"/>
    </source>
</evidence>
<dbReference type="Pfam" id="PF13419">
    <property type="entry name" value="HAD_2"/>
    <property type="match status" value="1"/>
</dbReference>
<dbReference type="GO" id="GO:0008967">
    <property type="term" value="F:phosphoglycolate phosphatase activity"/>
    <property type="evidence" value="ECO:0007669"/>
    <property type="project" value="UniProtKB-EC"/>
</dbReference>
<dbReference type="InterPro" id="IPR036412">
    <property type="entry name" value="HAD-like_sf"/>
</dbReference>
<dbReference type="PANTHER" id="PTHR43434">
    <property type="entry name" value="PHOSPHOGLYCOLATE PHOSPHATASE"/>
    <property type="match status" value="1"/>
</dbReference>
<dbReference type="InParanoid" id="Q2LXN2"/>
<name>Q2LXN2_SYNAS</name>
<accession>Q2LXN2</accession>
<dbReference type="Gene3D" id="1.10.150.240">
    <property type="entry name" value="Putative phosphatase, domain 2"/>
    <property type="match status" value="1"/>
</dbReference>
<dbReference type="Gene3D" id="3.40.50.1000">
    <property type="entry name" value="HAD superfamily/HAD-like"/>
    <property type="match status" value="1"/>
</dbReference>
<dbReference type="SUPFAM" id="SSF56784">
    <property type="entry name" value="HAD-like"/>
    <property type="match status" value="1"/>
</dbReference>
<dbReference type="RefSeq" id="WP_011418856.1">
    <property type="nucleotide sequence ID" value="NC_007759.1"/>
</dbReference>
<evidence type="ECO:0000313" key="6">
    <source>
        <dbReference type="Proteomes" id="UP000001933"/>
    </source>
</evidence>
<reference evidence="5 6" key="1">
    <citation type="journal article" date="2007" name="Proc. Natl. Acad. Sci. U.S.A.">
        <title>The genome of Syntrophus aciditrophicus: life at the thermodynamic limit of microbial growth.</title>
        <authorList>
            <person name="McInerney M.J."/>
            <person name="Rohlin L."/>
            <person name="Mouttaki H."/>
            <person name="Kim U."/>
            <person name="Krupp R.S."/>
            <person name="Rios-Hernandez L."/>
            <person name="Sieber J."/>
            <person name="Struchtemeyer C.G."/>
            <person name="Bhattacharyya A."/>
            <person name="Campbell J.W."/>
            <person name="Gunsalus R.P."/>
        </authorList>
    </citation>
    <scope>NUCLEOTIDE SEQUENCE [LARGE SCALE GENOMIC DNA]</scope>
    <source>
        <strain evidence="5 6">SB</strain>
    </source>
</reference>
<protein>
    <recommendedName>
        <fullName evidence="4">phosphoglycolate phosphatase</fullName>
        <ecNumber evidence="4">3.1.3.18</ecNumber>
    </recommendedName>
</protein>
<comment type="catalytic activity">
    <reaction evidence="1">
        <text>2-phosphoglycolate + H2O = glycolate + phosphate</text>
        <dbReference type="Rhea" id="RHEA:14369"/>
        <dbReference type="ChEBI" id="CHEBI:15377"/>
        <dbReference type="ChEBI" id="CHEBI:29805"/>
        <dbReference type="ChEBI" id="CHEBI:43474"/>
        <dbReference type="ChEBI" id="CHEBI:58033"/>
        <dbReference type="EC" id="3.1.3.18"/>
    </reaction>
</comment>
<dbReference type="GO" id="GO:0005829">
    <property type="term" value="C:cytosol"/>
    <property type="evidence" value="ECO:0007669"/>
    <property type="project" value="TreeGrafter"/>
</dbReference>
<dbReference type="EC" id="3.1.3.18" evidence="4"/>
<keyword evidence="6" id="KW-1185">Reference proteome</keyword>
<dbReference type="SFLD" id="SFLDG01129">
    <property type="entry name" value="C1.5:_HAD__Beta-PGM__Phosphata"/>
    <property type="match status" value="1"/>
</dbReference>
<gene>
    <name evidence="5" type="ORF">SYN_00311</name>
</gene>
<dbReference type="AlphaFoldDB" id="Q2LXN2"/>
<dbReference type="InterPro" id="IPR023198">
    <property type="entry name" value="PGP-like_dom2"/>
</dbReference>
<dbReference type="Proteomes" id="UP000001933">
    <property type="component" value="Chromosome"/>
</dbReference>
<evidence type="ECO:0000256" key="2">
    <source>
        <dbReference type="ARBA" id="ARBA00004818"/>
    </source>
</evidence>
<dbReference type="NCBIfam" id="TIGR01549">
    <property type="entry name" value="HAD-SF-IA-v1"/>
    <property type="match status" value="1"/>
</dbReference>
<dbReference type="SFLD" id="SFLDS00003">
    <property type="entry name" value="Haloacid_Dehalogenase"/>
    <property type="match status" value="1"/>
</dbReference>
<dbReference type="GO" id="GO:0006281">
    <property type="term" value="P:DNA repair"/>
    <property type="evidence" value="ECO:0007669"/>
    <property type="project" value="TreeGrafter"/>
</dbReference>
<dbReference type="OrthoDB" id="9793014at2"/>
<dbReference type="HOGENOM" id="CLU_045011_19_3_7"/>
<dbReference type="PANTHER" id="PTHR43434:SF1">
    <property type="entry name" value="PHOSPHOGLYCOLATE PHOSPHATASE"/>
    <property type="match status" value="1"/>
</dbReference>
<organism evidence="5 6">
    <name type="scientific">Syntrophus aciditrophicus (strain SB)</name>
    <dbReference type="NCBI Taxonomy" id="56780"/>
    <lineage>
        <taxon>Bacteria</taxon>
        <taxon>Pseudomonadati</taxon>
        <taxon>Thermodesulfobacteriota</taxon>
        <taxon>Syntrophia</taxon>
        <taxon>Syntrophales</taxon>
        <taxon>Syntrophaceae</taxon>
        <taxon>Syntrophus</taxon>
    </lineage>
</organism>
<proteinExistence type="inferred from homology"/>
<dbReference type="InterPro" id="IPR041492">
    <property type="entry name" value="HAD_2"/>
</dbReference>
<dbReference type="InterPro" id="IPR006439">
    <property type="entry name" value="HAD-SF_hydro_IA"/>
</dbReference>
<comment type="similarity">
    <text evidence="3">Belongs to the HAD-like hydrolase superfamily. CbbY/CbbZ/Gph/YieH family.</text>
</comment>
<dbReference type="eggNOG" id="COG0546">
    <property type="taxonomic scope" value="Bacteria"/>
</dbReference>